<reference evidence="2 3" key="1">
    <citation type="journal article" date="2021" name="Elife">
        <title>Chloroplast acquisition without the gene transfer in kleptoplastic sea slugs, Plakobranchus ocellatus.</title>
        <authorList>
            <person name="Maeda T."/>
            <person name="Takahashi S."/>
            <person name="Yoshida T."/>
            <person name="Shimamura S."/>
            <person name="Takaki Y."/>
            <person name="Nagai Y."/>
            <person name="Toyoda A."/>
            <person name="Suzuki Y."/>
            <person name="Arimoto A."/>
            <person name="Ishii H."/>
            <person name="Satoh N."/>
            <person name="Nishiyama T."/>
            <person name="Hasebe M."/>
            <person name="Maruyama T."/>
            <person name="Minagawa J."/>
            <person name="Obokata J."/>
            <person name="Shigenobu S."/>
        </authorList>
    </citation>
    <scope>NUCLEOTIDE SEQUENCE [LARGE SCALE GENOMIC DNA]</scope>
</reference>
<dbReference type="EMBL" id="BLXT01002820">
    <property type="protein sequence ID" value="GFN97934.1"/>
    <property type="molecule type" value="Genomic_DNA"/>
</dbReference>
<dbReference type="Proteomes" id="UP000735302">
    <property type="component" value="Unassembled WGS sequence"/>
</dbReference>
<dbReference type="AlphaFoldDB" id="A0AAV3ZS57"/>
<keyword evidence="3" id="KW-1185">Reference proteome</keyword>
<dbReference type="SUPFAM" id="SSF49503">
    <property type="entry name" value="Cupredoxins"/>
    <property type="match status" value="1"/>
</dbReference>
<dbReference type="Pfam" id="PF07731">
    <property type="entry name" value="Cu-oxidase_2"/>
    <property type="match status" value="1"/>
</dbReference>
<dbReference type="InterPro" id="IPR011706">
    <property type="entry name" value="Cu-oxidase_C"/>
</dbReference>
<dbReference type="GO" id="GO:0005507">
    <property type="term" value="F:copper ion binding"/>
    <property type="evidence" value="ECO:0007669"/>
    <property type="project" value="InterPro"/>
</dbReference>
<dbReference type="GO" id="GO:0016491">
    <property type="term" value="F:oxidoreductase activity"/>
    <property type="evidence" value="ECO:0007669"/>
    <property type="project" value="InterPro"/>
</dbReference>
<gene>
    <name evidence="2" type="ORF">PoB_002444000</name>
</gene>
<proteinExistence type="predicted"/>
<comment type="caution">
    <text evidence="2">The sequence shown here is derived from an EMBL/GenBank/DDBJ whole genome shotgun (WGS) entry which is preliminary data.</text>
</comment>
<protein>
    <submittedName>
        <fullName evidence="2">L-ascorbate oxidase</fullName>
    </submittedName>
</protein>
<evidence type="ECO:0000313" key="3">
    <source>
        <dbReference type="Proteomes" id="UP000735302"/>
    </source>
</evidence>
<name>A0AAV3ZS57_9GAST</name>
<evidence type="ECO:0000259" key="1">
    <source>
        <dbReference type="Pfam" id="PF07731"/>
    </source>
</evidence>
<dbReference type="Gene3D" id="2.60.40.420">
    <property type="entry name" value="Cupredoxins - blue copper proteins"/>
    <property type="match status" value="1"/>
</dbReference>
<feature type="domain" description="Plastocyanin-like" evidence="1">
    <location>
        <begin position="21"/>
        <end position="50"/>
    </location>
</feature>
<dbReference type="InterPro" id="IPR008972">
    <property type="entry name" value="Cupredoxin"/>
</dbReference>
<sequence>MASSIHFEDVTSLDQRGGIIRNFDRPPKKDTVTVPDGGYTVVRFHANNPENTNHAFGVLSMVVNVKLFGLVARWSTDGGSFQI</sequence>
<accession>A0AAV3ZS57</accession>
<evidence type="ECO:0000313" key="2">
    <source>
        <dbReference type="EMBL" id="GFN97934.1"/>
    </source>
</evidence>
<organism evidence="2 3">
    <name type="scientific">Plakobranchus ocellatus</name>
    <dbReference type="NCBI Taxonomy" id="259542"/>
    <lineage>
        <taxon>Eukaryota</taxon>
        <taxon>Metazoa</taxon>
        <taxon>Spiralia</taxon>
        <taxon>Lophotrochozoa</taxon>
        <taxon>Mollusca</taxon>
        <taxon>Gastropoda</taxon>
        <taxon>Heterobranchia</taxon>
        <taxon>Euthyneura</taxon>
        <taxon>Panpulmonata</taxon>
        <taxon>Sacoglossa</taxon>
        <taxon>Placobranchoidea</taxon>
        <taxon>Plakobranchidae</taxon>
        <taxon>Plakobranchus</taxon>
    </lineage>
</organism>